<proteinExistence type="predicted"/>
<comment type="caution">
    <text evidence="2">The sequence shown here is derived from an EMBL/GenBank/DDBJ whole genome shotgun (WGS) entry which is preliminary data.</text>
</comment>
<keyword evidence="3" id="KW-1185">Reference proteome</keyword>
<evidence type="ECO:0000313" key="3">
    <source>
        <dbReference type="Proteomes" id="UP001219525"/>
    </source>
</evidence>
<evidence type="ECO:0000313" key="2">
    <source>
        <dbReference type="EMBL" id="KAJ7220844.1"/>
    </source>
</evidence>
<reference evidence="2" key="1">
    <citation type="submission" date="2023-03" db="EMBL/GenBank/DDBJ databases">
        <title>Massive genome expansion in bonnet fungi (Mycena s.s.) driven by repeated elements and novel gene families across ecological guilds.</title>
        <authorList>
            <consortium name="Lawrence Berkeley National Laboratory"/>
            <person name="Harder C.B."/>
            <person name="Miyauchi S."/>
            <person name="Viragh M."/>
            <person name="Kuo A."/>
            <person name="Thoen E."/>
            <person name="Andreopoulos B."/>
            <person name="Lu D."/>
            <person name="Skrede I."/>
            <person name="Drula E."/>
            <person name="Henrissat B."/>
            <person name="Morin E."/>
            <person name="Kohler A."/>
            <person name="Barry K."/>
            <person name="LaButti K."/>
            <person name="Morin E."/>
            <person name="Salamov A."/>
            <person name="Lipzen A."/>
            <person name="Mereny Z."/>
            <person name="Hegedus B."/>
            <person name="Baldrian P."/>
            <person name="Stursova M."/>
            <person name="Weitz H."/>
            <person name="Taylor A."/>
            <person name="Grigoriev I.V."/>
            <person name="Nagy L.G."/>
            <person name="Martin F."/>
            <person name="Kauserud H."/>
        </authorList>
    </citation>
    <scope>NUCLEOTIDE SEQUENCE</scope>
    <source>
        <strain evidence="2">9144</strain>
    </source>
</reference>
<organism evidence="2 3">
    <name type="scientific">Mycena pura</name>
    <dbReference type="NCBI Taxonomy" id="153505"/>
    <lineage>
        <taxon>Eukaryota</taxon>
        <taxon>Fungi</taxon>
        <taxon>Dikarya</taxon>
        <taxon>Basidiomycota</taxon>
        <taxon>Agaricomycotina</taxon>
        <taxon>Agaricomycetes</taxon>
        <taxon>Agaricomycetidae</taxon>
        <taxon>Agaricales</taxon>
        <taxon>Marasmiineae</taxon>
        <taxon>Mycenaceae</taxon>
        <taxon>Mycena</taxon>
    </lineage>
</organism>
<dbReference type="SUPFAM" id="SSF49870">
    <property type="entry name" value="Osmotin, thaumatin-like protein"/>
    <property type="match status" value="1"/>
</dbReference>
<gene>
    <name evidence="2" type="ORF">GGX14DRAFT_559630</name>
</gene>
<dbReference type="AlphaFoldDB" id="A0AAD6YGY5"/>
<name>A0AAD6YGY5_9AGAR</name>
<sequence>MLSRINAVAIAILAVVVRDVAAEKHTITFTNDCEVGLGTPVLMQGDNTLSTGPQPFTIDGPLVGAIAFLQTGRCGGFGGLPGNGCGIVEINLVDPSMSGSNSTADISLIFPFPFNVVLGFEYFNGCDGLGANCTDDACPGARHVPTDIAQIITCDADNVGLAISFCALPETIPTVQS</sequence>
<dbReference type="EMBL" id="JARJCW010000009">
    <property type="protein sequence ID" value="KAJ7220844.1"/>
    <property type="molecule type" value="Genomic_DNA"/>
</dbReference>
<feature type="signal peptide" evidence="1">
    <location>
        <begin position="1"/>
        <end position="22"/>
    </location>
</feature>
<evidence type="ECO:0000256" key="1">
    <source>
        <dbReference type="SAM" id="SignalP"/>
    </source>
</evidence>
<dbReference type="InterPro" id="IPR037176">
    <property type="entry name" value="Osmotin/thaumatin-like_sf"/>
</dbReference>
<protein>
    <recommendedName>
        <fullName evidence="4">Glycopeptide</fullName>
    </recommendedName>
</protein>
<accession>A0AAD6YGY5</accession>
<feature type="chain" id="PRO_5041898848" description="Glycopeptide" evidence="1">
    <location>
        <begin position="23"/>
        <end position="177"/>
    </location>
</feature>
<dbReference type="Proteomes" id="UP001219525">
    <property type="component" value="Unassembled WGS sequence"/>
</dbReference>
<evidence type="ECO:0008006" key="4">
    <source>
        <dbReference type="Google" id="ProtNLM"/>
    </source>
</evidence>
<keyword evidence="1" id="KW-0732">Signal</keyword>